<dbReference type="RefSeq" id="WP_124194583.1">
    <property type="nucleotide sequence ID" value="NZ_REGA01000003.1"/>
</dbReference>
<dbReference type="PANTHER" id="PTHR30570:SF1">
    <property type="entry name" value="PHOSPHATE-BINDING PROTEIN PSTS"/>
    <property type="match status" value="1"/>
</dbReference>
<feature type="domain" description="PBP" evidence="3">
    <location>
        <begin position="58"/>
        <end position="316"/>
    </location>
</feature>
<dbReference type="Gene3D" id="3.40.190.10">
    <property type="entry name" value="Periplasmic binding protein-like II"/>
    <property type="match status" value="2"/>
</dbReference>
<dbReference type="CDD" id="cd13654">
    <property type="entry name" value="PBP2_phosphate_like_2"/>
    <property type="match status" value="1"/>
</dbReference>
<evidence type="ECO:0000256" key="1">
    <source>
        <dbReference type="ARBA" id="ARBA00022729"/>
    </source>
</evidence>
<organism evidence="4 5">
    <name type="scientific">Natrarchaeobius chitinivorans</name>
    <dbReference type="NCBI Taxonomy" id="1679083"/>
    <lineage>
        <taxon>Archaea</taxon>
        <taxon>Methanobacteriati</taxon>
        <taxon>Methanobacteriota</taxon>
        <taxon>Stenosarchaea group</taxon>
        <taxon>Halobacteria</taxon>
        <taxon>Halobacteriales</taxon>
        <taxon>Natrialbaceae</taxon>
        <taxon>Natrarchaeobius</taxon>
    </lineage>
</organism>
<dbReference type="Pfam" id="PF12849">
    <property type="entry name" value="PBP_like_2"/>
    <property type="match status" value="1"/>
</dbReference>
<keyword evidence="5" id="KW-1185">Reference proteome</keyword>
<dbReference type="OrthoDB" id="53390at2157"/>
<feature type="compositionally biased region" description="Gly residues" evidence="2">
    <location>
        <begin position="43"/>
        <end position="61"/>
    </location>
</feature>
<dbReference type="EMBL" id="REGA01000003">
    <property type="protein sequence ID" value="RQG96509.1"/>
    <property type="molecule type" value="Genomic_DNA"/>
</dbReference>
<gene>
    <name evidence="4" type="ORF">EA473_05170</name>
</gene>
<reference evidence="4 5" key="1">
    <citation type="submission" date="2018-10" db="EMBL/GenBank/DDBJ databases">
        <title>Natrarchaeobius chitinivorans gen. nov., sp. nov., and Natrarchaeobius haloalkaliphilus sp. nov., alkaliphilic, chitin-utilizing haloarchaea from hypersaline alkaline lakes.</title>
        <authorList>
            <person name="Sorokin D.Y."/>
            <person name="Elcheninov A.G."/>
            <person name="Kostrikina N.A."/>
            <person name="Bale N.J."/>
            <person name="Sinninghe Damste J.S."/>
            <person name="Khijniak T.V."/>
            <person name="Kublanov I.V."/>
            <person name="Toshchakov S.V."/>
        </authorList>
    </citation>
    <scope>NUCLEOTIDE SEQUENCE [LARGE SCALE GENOMIC DNA]</scope>
    <source>
        <strain evidence="4 5">AArcht4T</strain>
    </source>
</reference>
<evidence type="ECO:0000313" key="5">
    <source>
        <dbReference type="Proteomes" id="UP000282323"/>
    </source>
</evidence>
<dbReference type="SUPFAM" id="SSF53850">
    <property type="entry name" value="Periplasmic binding protein-like II"/>
    <property type="match status" value="1"/>
</dbReference>
<dbReference type="PANTHER" id="PTHR30570">
    <property type="entry name" value="PERIPLASMIC PHOSPHATE BINDING COMPONENT OF PHOSPHATE ABC TRANSPORTER"/>
    <property type="match status" value="1"/>
</dbReference>
<name>A0A3N6PB95_NATCH</name>
<dbReference type="InterPro" id="IPR050811">
    <property type="entry name" value="Phosphate_ABC_transporter"/>
</dbReference>
<dbReference type="Proteomes" id="UP000282323">
    <property type="component" value="Unassembled WGS sequence"/>
</dbReference>
<dbReference type="InterPro" id="IPR024370">
    <property type="entry name" value="PBP_domain"/>
</dbReference>
<dbReference type="AlphaFoldDB" id="A0A3N6PB95"/>
<evidence type="ECO:0000313" key="4">
    <source>
        <dbReference type="EMBL" id="RQG96509.1"/>
    </source>
</evidence>
<feature type="region of interest" description="Disordered" evidence="2">
    <location>
        <begin position="43"/>
        <end position="66"/>
    </location>
</feature>
<proteinExistence type="predicted"/>
<protein>
    <submittedName>
        <fullName evidence="4">PstS family phosphate ABC transporter substrate-binding protein</fullName>
    </submittedName>
</protein>
<accession>A0A3N6PB95</accession>
<keyword evidence="1" id="KW-0732">Signal</keyword>
<sequence length="362" mass="38861">MTDNQSGRTGFSGVSRRNFVAIGATAGIIGLAGCSSDDGGSGGNGGGNGGGSGGGNGGGDLSGTIDASGSNTVAPITSWAGENFSNEFPDVLVDVAPEGTGAGFQEFCRANSDVQSASRAITEEEIDLCEENDVNYGFLEVGLDGLSVVKNSANDWVDNITLDELQLIWEFEATDEITHWSDVRDEWPDEEMQLHARDSASGTFDYFTREINGEMGNVRDDYSATSQTNEIMAAVADNEHGFGWGGLGYLREIEDDQPIEAVPVESDADGEFYLPTQENIEEGLYSPLARPLFAFVNVASLEERTDLIGSFARFYTNGQHDFARDEGFYATTDEAQAENHDKIDDWLDQVGASPDDLTVQRD</sequence>
<evidence type="ECO:0000259" key="3">
    <source>
        <dbReference type="Pfam" id="PF12849"/>
    </source>
</evidence>
<comment type="caution">
    <text evidence="4">The sequence shown here is derived from an EMBL/GenBank/DDBJ whole genome shotgun (WGS) entry which is preliminary data.</text>
</comment>
<evidence type="ECO:0000256" key="2">
    <source>
        <dbReference type="SAM" id="MobiDB-lite"/>
    </source>
</evidence>